<dbReference type="EMBL" id="JACHGT010000026">
    <property type="protein sequence ID" value="MBB6039804.1"/>
    <property type="molecule type" value="Genomic_DNA"/>
</dbReference>
<protein>
    <submittedName>
        <fullName evidence="1">Uncharacterized protein</fullName>
    </submittedName>
</protein>
<accession>A0A841FVJ8</accession>
<organism evidence="1 2">
    <name type="scientific">Phytomonospora endophytica</name>
    <dbReference type="NCBI Taxonomy" id="714109"/>
    <lineage>
        <taxon>Bacteria</taxon>
        <taxon>Bacillati</taxon>
        <taxon>Actinomycetota</taxon>
        <taxon>Actinomycetes</taxon>
        <taxon>Micromonosporales</taxon>
        <taxon>Micromonosporaceae</taxon>
        <taxon>Phytomonospora</taxon>
    </lineage>
</organism>
<gene>
    <name evidence="1" type="ORF">HNR73_007703</name>
</gene>
<proteinExistence type="predicted"/>
<evidence type="ECO:0000313" key="2">
    <source>
        <dbReference type="Proteomes" id="UP000548476"/>
    </source>
</evidence>
<dbReference type="Proteomes" id="UP000548476">
    <property type="component" value="Unassembled WGS sequence"/>
</dbReference>
<evidence type="ECO:0000313" key="1">
    <source>
        <dbReference type="EMBL" id="MBB6039804.1"/>
    </source>
</evidence>
<comment type="caution">
    <text evidence="1">The sequence shown here is derived from an EMBL/GenBank/DDBJ whole genome shotgun (WGS) entry which is preliminary data.</text>
</comment>
<reference evidence="1 2" key="1">
    <citation type="submission" date="2020-08" db="EMBL/GenBank/DDBJ databases">
        <title>Genomic Encyclopedia of Type Strains, Phase IV (KMG-IV): sequencing the most valuable type-strain genomes for metagenomic binning, comparative biology and taxonomic classification.</title>
        <authorList>
            <person name="Goeker M."/>
        </authorList>
    </citation>
    <scope>NUCLEOTIDE SEQUENCE [LARGE SCALE GENOMIC DNA]</scope>
    <source>
        <strain evidence="1 2">YIM 65646</strain>
    </source>
</reference>
<dbReference type="AlphaFoldDB" id="A0A841FVJ8"/>
<name>A0A841FVJ8_9ACTN</name>
<sequence>MPNGSIGPARDLGSTWNRDAFERREGVCA</sequence>
<keyword evidence="2" id="KW-1185">Reference proteome</keyword>